<evidence type="ECO:0000313" key="2">
    <source>
        <dbReference type="Proteomes" id="UP000287651"/>
    </source>
</evidence>
<proteinExistence type="predicted"/>
<name>A0A426XCK1_ENSVE</name>
<feature type="non-terminal residue" evidence="1">
    <location>
        <position position="1"/>
    </location>
</feature>
<evidence type="ECO:0000313" key="1">
    <source>
        <dbReference type="EMBL" id="RRT37226.1"/>
    </source>
</evidence>
<dbReference type="EMBL" id="AMZH03022531">
    <property type="protein sequence ID" value="RRT37226.1"/>
    <property type="molecule type" value="Genomic_DNA"/>
</dbReference>
<organism evidence="1 2">
    <name type="scientific">Ensete ventricosum</name>
    <name type="common">Abyssinian banana</name>
    <name type="synonym">Musa ensete</name>
    <dbReference type="NCBI Taxonomy" id="4639"/>
    <lineage>
        <taxon>Eukaryota</taxon>
        <taxon>Viridiplantae</taxon>
        <taxon>Streptophyta</taxon>
        <taxon>Embryophyta</taxon>
        <taxon>Tracheophyta</taxon>
        <taxon>Spermatophyta</taxon>
        <taxon>Magnoliopsida</taxon>
        <taxon>Liliopsida</taxon>
        <taxon>Zingiberales</taxon>
        <taxon>Musaceae</taxon>
        <taxon>Ensete</taxon>
    </lineage>
</organism>
<reference evidence="1 2" key="1">
    <citation type="journal article" date="2014" name="Agronomy (Basel)">
        <title>A Draft Genome Sequence for Ensete ventricosum, the Drought-Tolerant Tree Against Hunger.</title>
        <authorList>
            <person name="Harrison J."/>
            <person name="Moore K.A."/>
            <person name="Paszkiewicz K."/>
            <person name="Jones T."/>
            <person name="Grant M."/>
            <person name="Ambacheew D."/>
            <person name="Muzemil S."/>
            <person name="Studholme D.J."/>
        </authorList>
    </citation>
    <scope>NUCLEOTIDE SEQUENCE [LARGE SCALE GENOMIC DNA]</scope>
</reference>
<protein>
    <submittedName>
        <fullName evidence="1">Uncharacterized protein</fullName>
    </submittedName>
</protein>
<comment type="caution">
    <text evidence="1">The sequence shown here is derived from an EMBL/GenBank/DDBJ whole genome shotgun (WGS) entry which is preliminary data.</text>
</comment>
<dbReference type="Proteomes" id="UP000287651">
    <property type="component" value="Unassembled WGS sequence"/>
</dbReference>
<dbReference type="AlphaFoldDB" id="A0A426XCK1"/>
<gene>
    <name evidence="1" type="ORF">B296_00054473</name>
</gene>
<sequence>SRPCQPEGRTNVNCGQEEEAMVVKPVGEDDRKGVTEVFFIVTAGTVLCFRRSCSLISSAANRSSFSPLVRSDTFLSRNSTDSNPLSVNIPSPSAAAVVVPGTAP</sequence>
<accession>A0A426XCK1</accession>